<dbReference type="GO" id="GO:0042742">
    <property type="term" value="P:defense response to bacterium"/>
    <property type="evidence" value="ECO:0007669"/>
    <property type="project" value="UniProtKB-ARBA"/>
</dbReference>
<dbReference type="Pfam" id="PF23559">
    <property type="entry name" value="WHD_DRP"/>
    <property type="match status" value="1"/>
</dbReference>
<dbReference type="EMBL" id="LT934114">
    <property type="protein sequence ID" value="VAH40346.1"/>
    <property type="molecule type" value="Genomic_DNA"/>
</dbReference>
<proteinExistence type="predicted"/>
<keyword evidence="6" id="KW-1185">Reference proteome</keyword>
<evidence type="ECO:0008006" key="7">
    <source>
        <dbReference type="Google" id="ProtNLM"/>
    </source>
</evidence>
<protein>
    <recommendedName>
        <fullName evidence="7">NB-ARC domain-containing protein</fullName>
    </recommendedName>
</protein>
<dbReference type="Gene3D" id="1.10.10.10">
    <property type="entry name" value="Winged helix-like DNA-binding domain superfamily/Winged helix DNA-binding domain"/>
    <property type="match status" value="1"/>
</dbReference>
<dbReference type="Pfam" id="PF23598">
    <property type="entry name" value="LRR_14"/>
    <property type="match status" value="1"/>
</dbReference>
<dbReference type="InterPro" id="IPR058922">
    <property type="entry name" value="WHD_DRP"/>
</dbReference>
<dbReference type="GO" id="GO:0043531">
    <property type="term" value="F:ADP binding"/>
    <property type="evidence" value="ECO:0007669"/>
    <property type="project" value="InterPro"/>
</dbReference>
<dbReference type="Gene3D" id="3.80.10.10">
    <property type="entry name" value="Ribonuclease Inhibitor"/>
    <property type="match status" value="1"/>
</dbReference>
<evidence type="ECO:0000259" key="4">
    <source>
        <dbReference type="Pfam" id="PF23598"/>
    </source>
</evidence>
<dbReference type="SUPFAM" id="SSF52540">
    <property type="entry name" value="P-loop containing nucleoside triphosphate hydrolases"/>
    <property type="match status" value="1"/>
</dbReference>
<dbReference type="GO" id="GO:0009626">
    <property type="term" value="P:plant-type hypersensitive response"/>
    <property type="evidence" value="ECO:0007669"/>
    <property type="project" value="UniProtKB-ARBA"/>
</dbReference>
<sequence length="619" mass="69257">MEPLSDDDSKRLFYSRIFSHESVCPHEFKEVSRDILKKCGGVPLAIITIASILASDQKVNSHDEWHVLLKSIGRGLTADPSVEEMLRILSFSYYDLPCHLKTCLLYLSMFPEDSKIMKDQLIWMWIAESFVQSGKANTGLFEIGENYFNELVNRSLIQPVYNDHECCVDACRVHDSVLDLIRSLSREENFVTIVNGTGDSMYSQGIVRRMSLQNATQEDQTTPLESMSMLQVRSIATFEPAISLLSRLSSFVVLRVLNLSTCALGDHNLRGLWSLVHLRYLDLSHTGLCELSEEVGKLRFLEVLDVSGNHGIEKLPSSVTKLRRLMCLLYEQSCNRLPDGIGNLTAMEELSCIHADSLSIVKEIGNMKRLRKFEILFEQMSLELEEAFAKSLEEMSNVQSVTIRIKNGGSKMMDLLGGKWVPPQGLRELISHGKKGFKFSMLPAWIRENPSHLSHLSNLQICVKEVQQVDVGLLGRLPALHTLALQSLRQGLLLVNADGFRCVTIFCLWSNSPGQVIFQPGALPKAVMVLLHVGLQVSKQEAAGDDGDLFDMGIGNLPSLRSVNVKFKFCPSLPRRDVKKANSALGTALRAHPNRTTTMSGSEEPVCRLLHTVCFPVRK</sequence>
<keyword evidence="2" id="KW-0611">Plant defense</keyword>
<dbReference type="FunFam" id="1.10.10.10:FF:000322">
    <property type="entry name" value="Probable disease resistance protein At1g63360"/>
    <property type="match status" value="1"/>
</dbReference>
<dbReference type="InterPro" id="IPR027417">
    <property type="entry name" value="P-loop_NTPase"/>
</dbReference>
<dbReference type="InterPro" id="IPR055414">
    <property type="entry name" value="LRR_R13L4/SHOC2-like"/>
</dbReference>
<dbReference type="GO" id="GO:0002758">
    <property type="term" value="P:innate immune response-activating signaling pathway"/>
    <property type="evidence" value="ECO:0007669"/>
    <property type="project" value="UniProtKB-ARBA"/>
</dbReference>
<feature type="domain" description="Disease resistance protein winged helix" evidence="3">
    <location>
        <begin position="109"/>
        <end position="181"/>
    </location>
</feature>
<name>A0A9R1PBH1_TRITD</name>
<gene>
    <name evidence="5" type="ORF">TRITD_2Bv1G008260</name>
</gene>
<dbReference type="SUPFAM" id="SSF52058">
    <property type="entry name" value="L domain-like"/>
    <property type="match status" value="1"/>
</dbReference>
<dbReference type="PANTHER" id="PTHR23155:SF1116">
    <property type="entry name" value="OS12G0273300 PROTEIN"/>
    <property type="match status" value="1"/>
</dbReference>
<dbReference type="InterPro" id="IPR044974">
    <property type="entry name" value="Disease_R_plants"/>
</dbReference>
<dbReference type="AlphaFoldDB" id="A0A9R1PBH1"/>
<dbReference type="Gramene" id="TRITD2Bv1G008260.3">
    <property type="protein sequence ID" value="TRITD2Bv1G008260.3"/>
    <property type="gene ID" value="TRITD2Bv1G008260"/>
</dbReference>
<evidence type="ECO:0000313" key="6">
    <source>
        <dbReference type="Proteomes" id="UP000324705"/>
    </source>
</evidence>
<keyword evidence="1" id="KW-0677">Repeat</keyword>
<evidence type="ECO:0000313" key="5">
    <source>
        <dbReference type="EMBL" id="VAH40346.1"/>
    </source>
</evidence>
<dbReference type="InterPro" id="IPR032675">
    <property type="entry name" value="LRR_dom_sf"/>
</dbReference>
<evidence type="ECO:0000256" key="2">
    <source>
        <dbReference type="ARBA" id="ARBA00022821"/>
    </source>
</evidence>
<dbReference type="PANTHER" id="PTHR23155">
    <property type="entry name" value="DISEASE RESISTANCE PROTEIN RP"/>
    <property type="match status" value="1"/>
</dbReference>
<dbReference type="InterPro" id="IPR036388">
    <property type="entry name" value="WH-like_DNA-bd_sf"/>
</dbReference>
<dbReference type="InterPro" id="IPR042197">
    <property type="entry name" value="Apaf_helical"/>
</dbReference>
<evidence type="ECO:0000259" key="3">
    <source>
        <dbReference type="Pfam" id="PF23559"/>
    </source>
</evidence>
<dbReference type="Gene3D" id="1.10.8.430">
    <property type="entry name" value="Helical domain of apoptotic protease-activating factors"/>
    <property type="match status" value="1"/>
</dbReference>
<feature type="domain" description="Disease resistance R13L4/SHOC-2-like LRR" evidence="4">
    <location>
        <begin position="231"/>
        <end position="597"/>
    </location>
</feature>
<reference evidence="5 6" key="1">
    <citation type="submission" date="2017-09" db="EMBL/GenBank/DDBJ databases">
        <authorList>
            <consortium name="International Durum Wheat Genome Sequencing Consortium (IDWGSC)"/>
            <person name="Milanesi L."/>
        </authorList>
    </citation>
    <scope>NUCLEOTIDE SEQUENCE [LARGE SCALE GENOMIC DNA]</scope>
    <source>
        <strain evidence="6">cv. Svevo</strain>
    </source>
</reference>
<evidence type="ECO:0000256" key="1">
    <source>
        <dbReference type="ARBA" id="ARBA00022737"/>
    </source>
</evidence>
<dbReference type="Proteomes" id="UP000324705">
    <property type="component" value="Chromosome 2B"/>
</dbReference>
<accession>A0A9R1PBH1</accession>
<organism evidence="5 6">
    <name type="scientific">Triticum turgidum subsp. durum</name>
    <name type="common">Durum wheat</name>
    <name type="synonym">Triticum durum</name>
    <dbReference type="NCBI Taxonomy" id="4567"/>
    <lineage>
        <taxon>Eukaryota</taxon>
        <taxon>Viridiplantae</taxon>
        <taxon>Streptophyta</taxon>
        <taxon>Embryophyta</taxon>
        <taxon>Tracheophyta</taxon>
        <taxon>Spermatophyta</taxon>
        <taxon>Magnoliopsida</taxon>
        <taxon>Liliopsida</taxon>
        <taxon>Poales</taxon>
        <taxon>Poaceae</taxon>
        <taxon>BOP clade</taxon>
        <taxon>Pooideae</taxon>
        <taxon>Triticodae</taxon>
        <taxon>Triticeae</taxon>
        <taxon>Triticinae</taxon>
        <taxon>Triticum</taxon>
    </lineage>
</organism>